<protein>
    <submittedName>
        <fullName evidence="1">Uncharacterized protein</fullName>
    </submittedName>
</protein>
<dbReference type="EMBL" id="NKCI01000198">
    <property type="protein sequence ID" value="RSL48361.1"/>
    <property type="molecule type" value="Genomic_DNA"/>
</dbReference>
<evidence type="ECO:0000313" key="1">
    <source>
        <dbReference type="EMBL" id="RSL48361.1"/>
    </source>
</evidence>
<dbReference type="AlphaFoldDB" id="A0A428P5P7"/>
<organism evidence="1 2">
    <name type="scientific">Fusarium duplospermum</name>
    <dbReference type="NCBI Taxonomy" id="1325734"/>
    <lineage>
        <taxon>Eukaryota</taxon>
        <taxon>Fungi</taxon>
        <taxon>Dikarya</taxon>
        <taxon>Ascomycota</taxon>
        <taxon>Pezizomycotina</taxon>
        <taxon>Sordariomycetes</taxon>
        <taxon>Hypocreomycetidae</taxon>
        <taxon>Hypocreales</taxon>
        <taxon>Nectriaceae</taxon>
        <taxon>Fusarium</taxon>
        <taxon>Fusarium solani species complex</taxon>
    </lineage>
</organism>
<dbReference type="Proteomes" id="UP000288168">
    <property type="component" value="Unassembled WGS sequence"/>
</dbReference>
<proteinExistence type="predicted"/>
<comment type="caution">
    <text evidence="1">The sequence shown here is derived from an EMBL/GenBank/DDBJ whole genome shotgun (WGS) entry which is preliminary data.</text>
</comment>
<dbReference type="OrthoDB" id="4500473at2759"/>
<keyword evidence="2" id="KW-1185">Reference proteome</keyword>
<sequence length="283" mass="30855">MASTRNPPPCYHVVPRFEFAAQGGALQLGVVVNDLLKLQPLNRGQIVSPEEFRYPPVRASGFTETRSRLREGHGGIWALAYASQGASADASSQQEAQRTVSCDAIITTYFDPSEGYVAQSLAVRGVDEYFMATSYEKDVYLVTGLKVAKNLRYGSTTSGQHAANANVAGQEPNTGVQLGANVGGTANDGHNVEFEVDDIVVGFRVRRYAYESASSWNPLSNKKKLTGDDYLVNAEMYEDAGKGIQGPEVTYKQVPIEEEQHAQRKAEASGELDECWVLHQELA</sequence>
<evidence type="ECO:0000313" key="2">
    <source>
        <dbReference type="Proteomes" id="UP000288168"/>
    </source>
</evidence>
<accession>A0A428P5P7</accession>
<reference evidence="1 2" key="1">
    <citation type="submission" date="2017-06" db="EMBL/GenBank/DDBJ databases">
        <title>Comparative genomic analysis of Ambrosia Fusariam Clade fungi.</title>
        <authorList>
            <person name="Stajich J.E."/>
            <person name="Carrillo J."/>
            <person name="Kijimoto T."/>
            <person name="Eskalen A."/>
            <person name="O'Donnell K."/>
            <person name="Kasson M."/>
        </authorList>
    </citation>
    <scope>NUCLEOTIDE SEQUENCE [LARGE SCALE GENOMIC DNA]</scope>
    <source>
        <strain evidence="1 2">NRRL62584</strain>
    </source>
</reference>
<name>A0A428P5P7_9HYPO</name>
<gene>
    <name evidence="1" type="ORF">CEP54_012968</name>
</gene>